<keyword evidence="2" id="KW-1185">Reference proteome</keyword>
<organism evidence="1 2">
    <name type="scientific">Proteus phage PM 93</name>
    <dbReference type="NCBI Taxonomy" id="1560284"/>
    <lineage>
        <taxon>Viruses</taxon>
        <taxon>Duplodnaviria</taxon>
        <taxon>Heunggongvirae</taxon>
        <taxon>Uroviricota</taxon>
        <taxon>Caudoviricetes</taxon>
        <taxon>Autographivirales</taxon>
        <taxon>Autosignataviridae</taxon>
        <taxon>Molineuxvirinae</taxon>
        <taxon>Acadevirus</taxon>
        <taxon>Acadevirus PM93</taxon>
    </lineage>
</organism>
<evidence type="ECO:0000313" key="1">
    <source>
        <dbReference type="EMBL" id="AIW03156.1"/>
    </source>
</evidence>
<proteinExistence type="predicted"/>
<dbReference type="RefSeq" id="YP_009152660.1">
    <property type="nucleotide sequence ID" value="NC_027390.1"/>
</dbReference>
<dbReference type="EMBL" id="KM819696">
    <property type="protein sequence ID" value="AIW03156.1"/>
    <property type="molecule type" value="Genomic_DNA"/>
</dbReference>
<dbReference type="SMR" id="A0A0F6NYD5"/>
<dbReference type="GeneID" id="24725059"/>
<evidence type="ECO:0000313" key="2">
    <source>
        <dbReference type="Proteomes" id="UP000203327"/>
    </source>
</evidence>
<sequence>MLGNNRRLLMALTKVKRRVLSSSVPTITSFAEGGTVEAPFDFFLDANNDLWKYEGELPHNVEPNTIPSLPNWFKLTGGSDSKRIIHFSAFGGKDGRNDGLHKVAHDFCNDNNLILSYQGMHLDVVDRDIRVKRPVIFECEITVTVNNENKGKDVFSFSEARWFDIDLDLNYKEYSSRPFSNPSQIPVMSFVRWRPTIQHTNGKQITIQEVCVHTSDGATIGKTFSDFTGKVLGGYRKISHNVYEFNNLKVNINDTTEQTGSGYFSVFKLSDLDNIYINNFTIGDQSPVANPKAIFDIGGCYGIFIHNTKSTGIYSLNAATYGYIYNIWNSVNVNFSSIAGNVVTKNWWSLYGANCVKVINHRDSHFYRYDNHSFVQDVFSENCTTRGSALSGNGFRRYVNCDFIFSSDENSGNLFYLRGLSQNGNYNSFNGDIHISGGSVSGNPVDFYFVNASALGNVDSLNNKIFNSFKMDNVDFSRLQFTGSFYILPYRDMNRDLFRELKVSNTTFPFKLSGLARSESSFTQSDTDAYIEFENVKFFKPSNYQEVLSKRYETAVHFPSNTKARIVFKDCEYVGCWSSNCSMEFIGSSINSARNTTQGAGDYFSFKGCTILDIVLDGFLLSKDKILSEGTIINGSSVESSKTTELYKYMEDTETASAVHIVANKTYPKLQEAKLYAQPYTSFYVKEDTGVYFKLTKDKELVKLN</sequence>
<reference evidence="1 2" key="1">
    <citation type="submission" date="2014-10" db="EMBL/GenBank/DDBJ databases">
        <title>Proteus mirabilis bacteriophage PM 93.</title>
        <authorList>
            <person name="Shedko E.D."/>
            <person name="Morozova V.V."/>
            <person name="Tupikin A.E."/>
            <person name="Kabilov M.R."/>
            <person name="Kurilshikov A.M."/>
            <person name="Babkin I.V."/>
            <person name="Tikunova N.V."/>
        </authorList>
    </citation>
    <scope>NUCLEOTIDE SEQUENCE [LARGE SCALE GENOMIC DNA]</scope>
</reference>
<dbReference type="KEGG" id="vg:24725059"/>
<dbReference type="Proteomes" id="UP000203327">
    <property type="component" value="Segment"/>
</dbReference>
<dbReference type="Gene3D" id="2.10.10.80">
    <property type="match status" value="1"/>
</dbReference>
<name>A0A0F6NYD5_9CAUD</name>
<accession>A0A0F6NYD5</accession>
<protein>
    <submittedName>
        <fullName evidence="1">Virion protein</fullName>
    </submittedName>
</protein>
<gene>
    <name evidence="1" type="ORF">PM93_0046</name>
</gene>